<evidence type="ECO:0000259" key="1">
    <source>
        <dbReference type="PROSITE" id="PS50994"/>
    </source>
</evidence>
<dbReference type="InterPro" id="IPR000477">
    <property type="entry name" value="RT_dom"/>
</dbReference>
<evidence type="ECO:0000313" key="2">
    <source>
        <dbReference type="Proteomes" id="UP000827889"/>
    </source>
</evidence>
<dbReference type="RefSeq" id="XP_048138584.1">
    <property type="nucleotide sequence ID" value="XM_048282627.1"/>
</dbReference>
<feature type="domain" description="Integrase catalytic" evidence="1">
    <location>
        <begin position="36"/>
        <end position="203"/>
    </location>
</feature>
<dbReference type="Pfam" id="PF00078">
    <property type="entry name" value="RVT_1"/>
    <property type="match status" value="1"/>
</dbReference>
<sequence>MSLMDGHSGYNRIFIAAKDVHKTAFRCPEAIGTFKWVVMPFGLKNADATYQRAMNYIFHDMIGEFMEVYIDDVIVKTNQWVEAASYKNVTQKTVREFIKEWIIHRFGIPETITANQGTVFTRQEILDFAKSKGIKMIHSMPYYAQANGQAEASKKIIIGLIKRHLEDNPKEWDSLLSTMLWAYRTSTRSSTGVTPYMLTYGQEAVLPLEITVQSLKVKLQDGMAKEQYDEMMYANIDELGENRATKTEKFIAQKRRVGKVYNKHVRAKHFNVGDLVWKTILPMSLDSEKFGKWSSKWE</sequence>
<dbReference type="Gene3D" id="3.30.420.10">
    <property type="entry name" value="Ribonuclease H-like superfamily/Ribonuclease H"/>
    <property type="match status" value="1"/>
</dbReference>
<dbReference type="Gene3D" id="3.10.10.10">
    <property type="entry name" value="HIV Type 1 Reverse Transcriptase, subunit A, domain 1"/>
    <property type="match status" value="1"/>
</dbReference>
<accession>A0ABM3HPQ4</accession>
<dbReference type="CDD" id="cd01647">
    <property type="entry name" value="RT_LTR"/>
    <property type="match status" value="1"/>
</dbReference>
<dbReference type="InterPro" id="IPR012337">
    <property type="entry name" value="RNaseH-like_sf"/>
</dbReference>
<dbReference type="PANTHER" id="PTHR37984">
    <property type="entry name" value="PROTEIN CBG26694"/>
    <property type="match status" value="1"/>
</dbReference>
<organism evidence="2 3">
    <name type="scientific">Rhodamnia argentea</name>
    <dbReference type="NCBI Taxonomy" id="178133"/>
    <lineage>
        <taxon>Eukaryota</taxon>
        <taxon>Viridiplantae</taxon>
        <taxon>Streptophyta</taxon>
        <taxon>Embryophyta</taxon>
        <taxon>Tracheophyta</taxon>
        <taxon>Spermatophyta</taxon>
        <taxon>Magnoliopsida</taxon>
        <taxon>eudicotyledons</taxon>
        <taxon>Gunneridae</taxon>
        <taxon>Pentapetalae</taxon>
        <taxon>rosids</taxon>
        <taxon>malvids</taxon>
        <taxon>Myrtales</taxon>
        <taxon>Myrtaceae</taxon>
        <taxon>Myrtoideae</taxon>
        <taxon>Myrteae</taxon>
        <taxon>Australasian group</taxon>
        <taxon>Rhodamnia</taxon>
    </lineage>
</organism>
<dbReference type="InterPro" id="IPR001584">
    <property type="entry name" value="Integrase_cat-core"/>
</dbReference>
<keyword evidence="2" id="KW-1185">Reference proteome</keyword>
<dbReference type="SUPFAM" id="SSF53098">
    <property type="entry name" value="Ribonuclease H-like"/>
    <property type="match status" value="1"/>
</dbReference>
<evidence type="ECO:0000313" key="3">
    <source>
        <dbReference type="RefSeq" id="XP_048138584.1"/>
    </source>
</evidence>
<reference evidence="3" key="1">
    <citation type="submission" date="2025-08" db="UniProtKB">
        <authorList>
            <consortium name="RefSeq"/>
        </authorList>
    </citation>
    <scope>IDENTIFICATION</scope>
    <source>
        <tissue evidence="3">Leaf</tissue>
    </source>
</reference>
<dbReference type="InterPro" id="IPR036397">
    <property type="entry name" value="RNaseH_sf"/>
</dbReference>
<dbReference type="PROSITE" id="PS50994">
    <property type="entry name" value="INTEGRASE"/>
    <property type="match status" value="1"/>
</dbReference>
<gene>
    <name evidence="3" type="primary">LOC125315989</name>
</gene>
<dbReference type="Proteomes" id="UP000827889">
    <property type="component" value="Chromosome 7"/>
</dbReference>
<dbReference type="PANTHER" id="PTHR37984:SF5">
    <property type="entry name" value="PROTEIN NYNRIN-LIKE"/>
    <property type="match status" value="1"/>
</dbReference>
<dbReference type="GeneID" id="125315989"/>
<dbReference type="InterPro" id="IPR050951">
    <property type="entry name" value="Retrovirus_Pol_polyprotein"/>
</dbReference>
<proteinExistence type="predicted"/>
<name>A0ABM3HPQ4_9MYRT</name>
<protein>
    <submittedName>
        <fullName evidence="3">Protein NYNRIN-like</fullName>
    </submittedName>
</protein>
<dbReference type="InterPro" id="IPR043502">
    <property type="entry name" value="DNA/RNA_pol_sf"/>
</dbReference>
<dbReference type="SUPFAM" id="SSF56672">
    <property type="entry name" value="DNA/RNA polymerases"/>
    <property type="match status" value="1"/>
</dbReference>